<keyword evidence="6" id="KW-0686">Riboflavin biosynthesis</keyword>
<dbReference type="Gene3D" id="2.40.30.20">
    <property type="match status" value="2"/>
</dbReference>
<evidence type="ECO:0000259" key="11">
    <source>
        <dbReference type="PROSITE" id="PS51177"/>
    </source>
</evidence>
<dbReference type="InterPro" id="IPR017938">
    <property type="entry name" value="Riboflavin_synthase-like_b-brl"/>
</dbReference>
<evidence type="ECO:0000313" key="13">
    <source>
        <dbReference type="Proteomes" id="UP000242246"/>
    </source>
</evidence>
<organism evidence="12 13">
    <name type="scientific">Pseudolactococcus plantarum</name>
    <dbReference type="NCBI Taxonomy" id="1365"/>
    <lineage>
        <taxon>Bacteria</taxon>
        <taxon>Bacillati</taxon>
        <taxon>Bacillota</taxon>
        <taxon>Bacilli</taxon>
        <taxon>Lactobacillales</taxon>
        <taxon>Streptococcaceae</taxon>
        <taxon>Pseudolactococcus</taxon>
    </lineage>
</organism>
<dbReference type="STRING" id="1348632.GCA_001591745_00675"/>
<evidence type="ECO:0000256" key="9">
    <source>
        <dbReference type="NCBIfam" id="TIGR00187"/>
    </source>
</evidence>
<dbReference type="Pfam" id="PF00677">
    <property type="entry name" value="Lum_binding"/>
    <property type="match status" value="2"/>
</dbReference>
<reference evidence="12 13" key="1">
    <citation type="submission" date="2014-12" db="EMBL/GenBank/DDBJ databases">
        <title>Draft genome sequences of 10 type strains of Lactococcus.</title>
        <authorList>
            <person name="Sun Z."/>
            <person name="Zhong Z."/>
            <person name="Liu W."/>
            <person name="Zhang W."/>
            <person name="Zhang H."/>
        </authorList>
    </citation>
    <scope>NUCLEOTIDE SEQUENCE [LARGE SCALE GENOMIC DNA]</scope>
    <source>
        <strain evidence="12 13">DSM 20686</strain>
    </source>
</reference>
<dbReference type="EMBL" id="JXJX01000005">
    <property type="protein sequence ID" value="PCS07130.1"/>
    <property type="molecule type" value="Genomic_DNA"/>
</dbReference>
<evidence type="ECO:0000256" key="7">
    <source>
        <dbReference type="ARBA" id="ARBA00022679"/>
    </source>
</evidence>
<name>A0A2A5S114_9LACT</name>
<dbReference type="InterPro" id="IPR023366">
    <property type="entry name" value="ATP_synth_asu-like_sf"/>
</dbReference>
<dbReference type="GO" id="GO:0009231">
    <property type="term" value="P:riboflavin biosynthetic process"/>
    <property type="evidence" value="ECO:0007669"/>
    <property type="project" value="UniProtKB-KW"/>
</dbReference>
<dbReference type="NCBIfam" id="NF006767">
    <property type="entry name" value="PRK09289.1"/>
    <property type="match status" value="1"/>
</dbReference>
<comment type="catalytic activity">
    <reaction evidence="1">
        <text>2 6,7-dimethyl-8-(1-D-ribityl)lumazine + H(+) = 5-amino-6-(D-ribitylamino)uracil + riboflavin</text>
        <dbReference type="Rhea" id="RHEA:20772"/>
        <dbReference type="ChEBI" id="CHEBI:15378"/>
        <dbReference type="ChEBI" id="CHEBI:15934"/>
        <dbReference type="ChEBI" id="CHEBI:57986"/>
        <dbReference type="ChEBI" id="CHEBI:58201"/>
        <dbReference type="EC" id="2.5.1.9"/>
    </reaction>
</comment>
<evidence type="ECO:0000256" key="4">
    <source>
        <dbReference type="ARBA" id="ARBA00012827"/>
    </source>
</evidence>
<keyword evidence="8" id="KW-0677">Repeat</keyword>
<evidence type="ECO:0000313" key="12">
    <source>
        <dbReference type="EMBL" id="PCS07130.1"/>
    </source>
</evidence>
<dbReference type="PROSITE" id="PS51177">
    <property type="entry name" value="LUMAZINE_BIND"/>
    <property type="match status" value="2"/>
</dbReference>
<gene>
    <name evidence="12" type="ORF">RU87_GL001183</name>
</gene>
<comment type="function">
    <text evidence="2">Catalyzes the dismutation of two molecules of 6,7-dimethyl-8-ribityllumazine, resulting in the formation of riboflavin and 5-amino-6-(D-ribitylamino)uracil.</text>
</comment>
<dbReference type="PANTHER" id="PTHR21098:SF12">
    <property type="entry name" value="RIBOFLAVIN SYNTHASE"/>
    <property type="match status" value="1"/>
</dbReference>
<protein>
    <recommendedName>
        <fullName evidence="5 9">Riboflavin synthase</fullName>
        <ecNumber evidence="4 9">2.5.1.9</ecNumber>
    </recommendedName>
</protein>
<evidence type="ECO:0000256" key="5">
    <source>
        <dbReference type="ARBA" id="ARBA00013950"/>
    </source>
</evidence>
<evidence type="ECO:0000256" key="2">
    <source>
        <dbReference type="ARBA" id="ARBA00002803"/>
    </source>
</evidence>
<evidence type="ECO:0000256" key="8">
    <source>
        <dbReference type="ARBA" id="ARBA00022737"/>
    </source>
</evidence>
<keyword evidence="7" id="KW-0808">Transferase</keyword>
<evidence type="ECO:0000256" key="1">
    <source>
        <dbReference type="ARBA" id="ARBA00000968"/>
    </source>
</evidence>
<evidence type="ECO:0000256" key="6">
    <source>
        <dbReference type="ARBA" id="ARBA00022619"/>
    </source>
</evidence>
<evidence type="ECO:0000256" key="10">
    <source>
        <dbReference type="PROSITE-ProRule" id="PRU00524"/>
    </source>
</evidence>
<dbReference type="Proteomes" id="UP000242246">
    <property type="component" value="Unassembled WGS sequence"/>
</dbReference>
<dbReference type="PIRSF" id="PIRSF000498">
    <property type="entry name" value="Riboflavin_syn_A"/>
    <property type="match status" value="1"/>
</dbReference>
<comment type="pathway">
    <text evidence="3">Cofactor biosynthesis; riboflavin biosynthesis; riboflavin from 2-hydroxy-3-oxobutyl phosphate and 5-amino-6-(D-ribitylamino)uracil: step 2/2.</text>
</comment>
<dbReference type="PANTHER" id="PTHR21098">
    <property type="entry name" value="RIBOFLAVIN SYNTHASE ALPHA CHAIN"/>
    <property type="match status" value="1"/>
</dbReference>
<sequence length="167" mass="18243">MQVGDSLAVNGICLTVTHLTATDATADMMHETLRRSSLMARPIGSLVNLERAMPANGRFGGHIVSGHIDGTGVIMSIRPDDNAVWFRIRPKPELLRYVVTKGSITIDGISLTVASVTNDYFDVSIIPHTMAQTNLVAKRIGDLVNLETDCIGKYIEKMLEKRGSDYV</sequence>
<dbReference type="FunFam" id="2.40.30.20:FF:000004">
    <property type="entry name" value="Riboflavin synthase, alpha subunit"/>
    <property type="match status" value="1"/>
</dbReference>
<dbReference type="InterPro" id="IPR026017">
    <property type="entry name" value="Lumazine-bd_dom"/>
</dbReference>
<proteinExistence type="predicted"/>
<dbReference type="CDD" id="cd00402">
    <property type="entry name" value="Riboflavin_synthase_like"/>
    <property type="match status" value="1"/>
</dbReference>
<dbReference type="GO" id="GO:0004746">
    <property type="term" value="F:riboflavin synthase activity"/>
    <property type="evidence" value="ECO:0007669"/>
    <property type="project" value="UniProtKB-UniRule"/>
</dbReference>
<evidence type="ECO:0000256" key="3">
    <source>
        <dbReference type="ARBA" id="ARBA00004887"/>
    </source>
</evidence>
<feature type="repeat" description="Lumazine-binding" evidence="10">
    <location>
        <begin position="63"/>
        <end position="159"/>
    </location>
</feature>
<feature type="domain" description="Lumazine-binding" evidence="11">
    <location>
        <begin position="1"/>
        <end position="62"/>
    </location>
</feature>
<dbReference type="SUPFAM" id="SSF63380">
    <property type="entry name" value="Riboflavin synthase domain-like"/>
    <property type="match status" value="2"/>
</dbReference>
<feature type="domain" description="Lumazine-binding" evidence="11">
    <location>
        <begin position="63"/>
        <end position="159"/>
    </location>
</feature>
<comment type="caution">
    <text evidence="12">The sequence shown here is derived from an EMBL/GenBank/DDBJ whole genome shotgun (WGS) entry which is preliminary data.</text>
</comment>
<accession>A0A2A5S114</accession>
<dbReference type="AlphaFoldDB" id="A0A2A5S114"/>
<keyword evidence="13" id="KW-1185">Reference proteome</keyword>
<dbReference type="EC" id="2.5.1.9" evidence="4 9"/>
<dbReference type="InterPro" id="IPR001783">
    <property type="entry name" value="Lumazine-bd"/>
</dbReference>
<dbReference type="NCBIfam" id="TIGR00187">
    <property type="entry name" value="ribE"/>
    <property type="match status" value="1"/>
</dbReference>
<feature type="repeat" description="Lumazine-binding" evidence="10">
    <location>
        <begin position="1"/>
        <end position="62"/>
    </location>
</feature>